<protein>
    <recommendedName>
        <fullName evidence="5">Thiamine diphosphokinase</fullName>
        <ecNumber evidence="5">2.7.6.2</ecNumber>
    </recommendedName>
</protein>
<evidence type="ECO:0000259" key="6">
    <source>
        <dbReference type="SMART" id="SM00983"/>
    </source>
</evidence>
<keyword evidence="4" id="KW-0067">ATP-binding</keyword>
<dbReference type="InterPro" id="IPR036371">
    <property type="entry name" value="TPK_B1-bd_sf"/>
</dbReference>
<dbReference type="GO" id="GO:0005524">
    <property type="term" value="F:ATP binding"/>
    <property type="evidence" value="ECO:0007669"/>
    <property type="project" value="UniProtKB-KW"/>
</dbReference>
<dbReference type="Pfam" id="PF04265">
    <property type="entry name" value="TPK_B1_binding"/>
    <property type="match status" value="1"/>
</dbReference>
<comment type="caution">
    <text evidence="7">The sequence shown here is derived from an EMBL/GenBank/DDBJ whole genome shotgun (WGS) entry which is preliminary data.</text>
</comment>
<dbReference type="AlphaFoldDB" id="A0A4R1QU22"/>
<accession>A0A4R1QU22</accession>
<evidence type="ECO:0000256" key="1">
    <source>
        <dbReference type="ARBA" id="ARBA00022679"/>
    </source>
</evidence>
<evidence type="ECO:0000256" key="4">
    <source>
        <dbReference type="ARBA" id="ARBA00022840"/>
    </source>
</evidence>
<proteinExistence type="predicted"/>
<evidence type="ECO:0000256" key="5">
    <source>
        <dbReference type="NCBIfam" id="TIGR01378"/>
    </source>
</evidence>
<dbReference type="GO" id="GO:0016301">
    <property type="term" value="F:kinase activity"/>
    <property type="evidence" value="ECO:0007669"/>
    <property type="project" value="UniProtKB-KW"/>
</dbReference>
<dbReference type="NCBIfam" id="TIGR01378">
    <property type="entry name" value="thi_PPkinase"/>
    <property type="match status" value="1"/>
</dbReference>
<keyword evidence="1" id="KW-0808">Transferase</keyword>
<dbReference type="RefSeq" id="WP_058965132.1">
    <property type="nucleotide sequence ID" value="NZ_CABKVM010000017.1"/>
</dbReference>
<dbReference type="SUPFAM" id="SSF63999">
    <property type="entry name" value="Thiamin pyrophosphokinase, catalytic domain"/>
    <property type="match status" value="1"/>
</dbReference>
<keyword evidence="2" id="KW-0547">Nucleotide-binding</keyword>
<dbReference type="InterPro" id="IPR036759">
    <property type="entry name" value="TPK_catalytic_sf"/>
</dbReference>
<dbReference type="InterPro" id="IPR007371">
    <property type="entry name" value="TPK_catalytic"/>
</dbReference>
<dbReference type="Gene3D" id="3.40.50.10240">
    <property type="entry name" value="Thiamin pyrophosphokinase, catalytic domain"/>
    <property type="match status" value="1"/>
</dbReference>
<dbReference type="GO" id="GO:0006772">
    <property type="term" value="P:thiamine metabolic process"/>
    <property type="evidence" value="ECO:0007669"/>
    <property type="project" value="UniProtKB-UniRule"/>
</dbReference>
<sequence length="216" mass="23248">MQQTRCVIVSAAPLAASMKELLRPGDYLIACDGGYQSTRKILGREPDVILGDFDSAPEPEGTGAVVLPRVKDDTDTHYAAKLAVEKGFSQVLLLGALGGHRLEHTLANIGTGLWLEKQGVQVTLADEDSLLCYLMPGGRLELPYEPEEYFSVLPLEGRAEGVCEQGAKYTLEDATLTTVDFPLGVSNETLPGGAVITVREGALLVIRTRKDHQLGQ</sequence>
<dbReference type="OrthoDB" id="9804377at2"/>
<evidence type="ECO:0000256" key="3">
    <source>
        <dbReference type="ARBA" id="ARBA00022777"/>
    </source>
</evidence>
<dbReference type="InterPro" id="IPR006282">
    <property type="entry name" value="Thi_PPkinase"/>
</dbReference>
<dbReference type="SUPFAM" id="SSF63862">
    <property type="entry name" value="Thiamin pyrophosphokinase, substrate-binding domain"/>
    <property type="match status" value="1"/>
</dbReference>
<dbReference type="SMART" id="SM00983">
    <property type="entry name" value="TPK_B1_binding"/>
    <property type="match status" value="1"/>
</dbReference>
<evidence type="ECO:0000256" key="2">
    <source>
        <dbReference type="ARBA" id="ARBA00022741"/>
    </source>
</evidence>
<name>A0A4R1QU22_9FIRM</name>
<organism evidence="7 8">
    <name type="scientific">Allofournierella massiliensis</name>
    <dbReference type="NCBI Taxonomy" id="1650663"/>
    <lineage>
        <taxon>Bacteria</taxon>
        <taxon>Bacillati</taxon>
        <taxon>Bacillota</taxon>
        <taxon>Clostridia</taxon>
        <taxon>Eubacteriales</taxon>
        <taxon>Oscillospiraceae</taxon>
        <taxon>Allofournierella</taxon>
    </lineage>
</organism>
<dbReference type="EC" id="2.7.6.2" evidence="5"/>
<gene>
    <name evidence="7" type="ORF">EDD77_11063</name>
</gene>
<dbReference type="STRING" id="1650663.GCA_001486665_02102"/>
<dbReference type="GO" id="GO:0030975">
    <property type="term" value="F:thiamine binding"/>
    <property type="evidence" value="ECO:0007669"/>
    <property type="project" value="InterPro"/>
</dbReference>
<dbReference type="PANTHER" id="PTHR41299:SF1">
    <property type="entry name" value="THIAMINE PYROPHOSPHOKINASE"/>
    <property type="match status" value="1"/>
</dbReference>
<dbReference type="PANTHER" id="PTHR41299">
    <property type="entry name" value="THIAMINE PYROPHOSPHOKINASE"/>
    <property type="match status" value="1"/>
</dbReference>
<evidence type="ECO:0000313" key="8">
    <source>
        <dbReference type="Proteomes" id="UP000295184"/>
    </source>
</evidence>
<dbReference type="EMBL" id="SLUM01000010">
    <property type="protein sequence ID" value="TCL57388.1"/>
    <property type="molecule type" value="Genomic_DNA"/>
</dbReference>
<dbReference type="InterPro" id="IPR007373">
    <property type="entry name" value="Thiamin_PyroPKinase_B1-bd"/>
</dbReference>
<dbReference type="CDD" id="cd07995">
    <property type="entry name" value="TPK"/>
    <property type="match status" value="1"/>
</dbReference>
<dbReference type="Pfam" id="PF04263">
    <property type="entry name" value="TPK_catalytic"/>
    <property type="match status" value="1"/>
</dbReference>
<dbReference type="InterPro" id="IPR053149">
    <property type="entry name" value="TPK"/>
</dbReference>
<dbReference type="Proteomes" id="UP000295184">
    <property type="component" value="Unassembled WGS sequence"/>
</dbReference>
<dbReference type="GO" id="GO:0004788">
    <property type="term" value="F:thiamine diphosphokinase activity"/>
    <property type="evidence" value="ECO:0007669"/>
    <property type="project" value="UniProtKB-UniRule"/>
</dbReference>
<dbReference type="GO" id="GO:0009229">
    <property type="term" value="P:thiamine diphosphate biosynthetic process"/>
    <property type="evidence" value="ECO:0007669"/>
    <property type="project" value="InterPro"/>
</dbReference>
<reference evidence="7 8" key="1">
    <citation type="submission" date="2019-03" db="EMBL/GenBank/DDBJ databases">
        <title>Genomic Encyclopedia of Type Strains, Phase IV (KMG-IV): sequencing the most valuable type-strain genomes for metagenomic binning, comparative biology and taxonomic classification.</title>
        <authorList>
            <person name="Goeker M."/>
        </authorList>
    </citation>
    <scope>NUCLEOTIDE SEQUENCE [LARGE SCALE GENOMIC DNA]</scope>
    <source>
        <strain evidence="7 8">DSM 100451</strain>
    </source>
</reference>
<keyword evidence="3 7" id="KW-0418">Kinase</keyword>
<evidence type="ECO:0000313" key="7">
    <source>
        <dbReference type="EMBL" id="TCL57388.1"/>
    </source>
</evidence>
<feature type="domain" description="Thiamin pyrophosphokinase thiamin-binding" evidence="6">
    <location>
        <begin position="138"/>
        <end position="204"/>
    </location>
</feature>